<evidence type="ECO:0000313" key="1">
    <source>
        <dbReference type="EMBL" id="MBT2133918.1"/>
    </source>
</evidence>
<dbReference type="Proteomes" id="UP000811255">
    <property type="component" value="Unassembled WGS sequence"/>
</dbReference>
<dbReference type="EMBL" id="JAHFVK010000001">
    <property type="protein sequence ID" value="MBT2133918.1"/>
    <property type="molecule type" value="Genomic_DNA"/>
</dbReference>
<proteinExistence type="predicted"/>
<dbReference type="SUPFAM" id="SSF52141">
    <property type="entry name" value="Uracil-DNA glycosylase-like"/>
    <property type="match status" value="1"/>
</dbReference>
<dbReference type="RefSeq" id="WP_214535288.1">
    <property type="nucleotide sequence ID" value="NZ_JAHFVK010000001.1"/>
</dbReference>
<gene>
    <name evidence="1" type="ORF">KK137_06185</name>
</gene>
<evidence type="ECO:0008006" key="3">
    <source>
        <dbReference type="Google" id="ProtNLM"/>
    </source>
</evidence>
<sequence>MNSRPAQTLADSIAAAQAWWRDAGVDMVFGDEPVSWLAEKAPAKAVAAVPVRPVPPPEPTIPPIGGERSAWPDELAAFNQWWLAEPSLGQASSTPRVPPRGDHSASVMIIVPMPEAGDTDSLLAGPQGRLLGSFVKAMGLSPDRAYFASALPQHIDMPDWERLSSQGLGEIITHHVQMVNPGRLIVFGTGILPLVGHDPAQGTPAIGKFAIQGGSLPLLASYAPGRLLDHPLLRASLWRRWLEWTDGDTR</sequence>
<name>A0ABS5W3S0_9SPHN</name>
<dbReference type="Gene3D" id="3.40.470.10">
    <property type="entry name" value="Uracil-DNA glycosylase-like domain"/>
    <property type="match status" value="1"/>
</dbReference>
<organism evidence="1 2">
    <name type="scientific">Croceibacterium selenioxidans</name>
    <dbReference type="NCBI Taxonomy" id="2838833"/>
    <lineage>
        <taxon>Bacteria</taxon>
        <taxon>Pseudomonadati</taxon>
        <taxon>Pseudomonadota</taxon>
        <taxon>Alphaproteobacteria</taxon>
        <taxon>Sphingomonadales</taxon>
        <taxon>Erythrobacteraceae</taxon>
        <taxon>Croceibacterium</taxon>
    </lineage>
</organism>
<accession>A0ABS5W3S0</accession>
<protein>
    <recommendedName>
        <fullName evidence="3">Uracil-DNA glycosylase-like domain-containing protein</fullName>
    </recommendedName>
</protein>
<dbReference type="InterPro" id="IPR036895">
    <property type="entry name" value="Uracil-DNA_glycosylase-like_sf"/>
</dbReference>
<keyword evidence="2" id="KW-1185">Reference proteome</keyword>
<reference evidence="1 2" key="1">
    <citation type="submission" date="2021-05" db="EMBL/GenBank/DDBJ databases">
        <title>Croceibacterium sp. LX-88 genome sequence.</title>
        <authorList>
            <person name="Luo X."/>
        </authorList>
    </citation>
    <scope>NUCLEOTIDE SEQUENCE [LARGE SCALE GENOMIC DNA]</scope>
    <source>
        <strain evidence="1 2">LX-88</strain>
    </source>
</reference>
<comment type="caution">
    <text evidence="1">The sequence shown here is derived from an EMBL/GenBank/DDBJ whole genome shotgun (WGS) entry which is preliminary data.</text>
</comment>
<evidence type="ECO:0000313" key="2">
    <source>
        <dbReference type="Proteomes" id="UP000811255"/>
    </source>
</evidence>